<keyword evidence="4" id="KW-1185">Reference proteome</keyword>
<dbReference type="Pfam" id="PF00300">
    <property type="entry name" value="His_Phos_1"/>
    <property type="match status" value="1"/>
</dbReference>
<evidence type="ECO:0000313" key="3">
    <source>
        <dbReference type="EMBL" id="EPD30349.1"/>
    </source>
</evidence>
<evidence type="ECO:0000313" key="4">
    <source>
        <dbReference type="Proteomes" id="UP000014387"/>
    </source>
</evidence>
<dbReference type="SMART" id="SM00855">
    <property type="entry name" value="PGAM"/>
    <property type="match status" value="1"/>
</dbReference>
<feature type="binding site" evidence="2">
    <location>
        <position position="65"/>
    </location>
    <ligand>
        <name>substrate</name>
    </ligand>
</feature>
<dbReference type="PANTHER" id="PTHR48100:SF62">
    <property type="entry name" value="GLUCOSYL-3-PHOSPHOGLYCERATE PHOSPHATASE"/>
    <property type="match status" value="1"/>
</dbReference>
<dbReference type="GO" id="GO:0016791">
    <property type="term" value="F:phosphatase activity"/>
    <property type="evidence" value="ECO:0007669"/>
    <property type="project" value="TreeGrafter"/>
</dbReference>
<organism evidence="3 4">
    <name type="scientific">Gleimia europaea ACS-120-V-Col10b</name>
    <dbReference type="NCBI Taxonomy" id="883069"/>
    <lineage>
        <taxon>Bacteria</taxon>
        <taxon>Bacillati</taxon>
        <taxon>Actinomycetota</taxon>
        <taxon>Actinomycetes</taxon>
        <taxon>Actinomycetales</taxon>
        <taxon>Actinomycetaceae</taxon>
        <taxon>Gleimia</taxon>
    </lineage>
</organism>
<dbReference type="Gene3D" id="3.40.50.1240">
    <property type="entry name" value="Phosphoglycerate mutase-like"/>
    <property type="match status" value="1"/>
</dbReference>
<feature type="binding site" evidence="2">
    <location>
        <begin position="15"/>
        <end position="22"/>
    </location>
    <ligand>
        <name>substrate</name>
    </ligand>
</feature>
<dbReference type="Proteomes" id="UP000014387">
    <property type="component" value="Unassembled WGS sequence"/>
</dbReference>
<feature type="active site" description="Tele-phosphohistidine intermediate" evidence="1">
    <location>
        <position position="16"/>
    </location>
</feature>
<protein>
    <recommendedName>
        <fullName evidence="5">Alpha-ribazole phosphatase</fullName>
    </recommendedName>
</protein>
<evidence type="ECO:0008006" key="5">
    <source>
        <dbReference type="Google" id="ProtNLM"/>
    </source>
</evidence>
<dbReference type="PANTHER" id="PTHR48100">
    <property type="entry name" value="BROAD-SPECIFICITY PHOSPHATASE YOR283W-RELATED"/>
    <property type="match status" value="1"/>
</dbReference>
<gene>
    <name evidence="3" type="ORF">HMPREF9238_00086</name>
</gene>
<evidence type="ECO:0000256" key="1">
    <source>
        <dbReference type="PIRSR" id="PIRSR613078-1"/>
    </source>
</evidence>
<dbReference type="GO" id="GO:0005737">
    <property type="term" value="C:cytoplasm"/>
    <property type="evidence" value="ECO:0007669"/>
    <property type="project" value="TreeGrafter"/>
</dbReference>
<dbReference type="SUPFAM" id="SSF53254">
    <property type="entry name" value="Phosphoglycerate mutase-like"/>
    <property type="match status" value="1"/>
</dbReference>
<dbReference type="EMBL" id="AGWN01000001">
    <property type="protein sequence ID" value="EPD30349.1"/>
    <property type="molecule type" value="Genomic_DNA"/>
</dbReference>
<feature type="active site" description="Proton donor/acceptor" evidence="1">
    <location>
        <position position="89"/>
    </location>
</feature>
<dbReference type="InterPro" id="IPR029033">
    <property type="entry name" value="His_PPase_superfam"/>
</dbReference>
<dbReference type="InterPro" id="IPR013078">
    <property type="entry name" value="His_Pase_superF_clade-1"/>
</dbReference>
<dbReference type="RefSeq" id="WP_016443461.1">
    <property type="nucleotide sequence ID" value="NZ_KE150266.1"/>
</dbReference>
<dbReference type="CDD" id="cd07067">
    <property type="entry name" value="HP_PGM_like"/>
    <property type="match status" value="1"/>
</dbReference>
<sequence length="206" mass="22414">MSGASLAKSRVIFVRHGQTDFNIGGRVQGVIDIELNEAGRAQAASMGPLVAALQPDVIVSSDLSRAMDTALEISRHVGLEVVADPRIRERNFGAFEGMTRDEMLAQHPKWYRDWRSSGDCAQAQVESREDVGERFAEAVKEVVSTGPGTYVFVSHGSAITQGITHMLGIAPGSWSGLRGLDNCHWSILEQADRSPYWRLVGHNIGA</sequence>
<reference evidence="3 4" key="1">
    <citation type="submission" date="2013-05" db="EMBL/GenBank/DDBJ databases">
        <title>The Genome Sequence of Actinomyces europaeus ACS-120-V-COL10B.</title>
        <authorList>
            <consortium name="The Broad Institute Genomics Platform"/>
            <person name="Earl A."/>
            <person name="Ward D."/>
            <person name="Feldgarden M."/>
            <person name="Gevers D."/>
            <person name="Saerens B."/>
            <person name="Vaneechoutte M."/>
            <person name="Walker B."/>
            <person name="Young S."/>
            <person name="Zeng Q."/>
            <person name="Gargeya S."/>
            <person name="Fitzgerald M."/>
            <person name="Haas B."/>
            <person name="Abouelleil A."/>
            <person name="Allen A.W."/>
            <person name="Alvarado L."/>
            <person name="Arachchi H.M."/>
            <person name="Berlin A.M."/>
            <person name="Chapman S.B."/>
            <person name="Gainer-Dewar J."/>
            <person name="Goldberg J."/>
            <person name="Griggs A."/>
            <person name="Gujja S."/>
            <person name="Hansen M."/>
            <person name="Howarth C."/>
            <person name="Imamovic A."/>
            <person name="Ireland A."/>
            <person name="Larimer J."/>
            <person name="McCowan C."/>
            <person name="Murphy C."/>
            <person name="Pearson M."/>
            <person name="Poon T.W."/>
            <person name="Priest M."/>
            <person name="Roberts A."/>
            <person name="Saif S."/>
            <person name="Shea T."/>
            <person name="Sisk P."/>
            <person name="Sykes S."/>
            <person name="Wortman J."/>
            <person name="Nusbaum C."/>
            <person name="Birren B."/>
        </authorList>
    </citation>
    <scope>NUCLEOTIDE SEQUENCE [LARGE SCALE GENOMIC DNA]</scope>
    <source>
        <strain evidence="3 4">ACS-120-V-Col10b</strain>
    </source>
</reference>
<dbReference type="InterPro" id="IPR050275">
    <property type="entry name" value="PGM_Phosphatase"/>
</dbReference>
<comment type="caution">
    <text evidence="3">The sequence shown here is derived from an EMBL/GenBank/DDBJ whole genome shotgun (WGS) entry which is preliminary data.</text>
</comment>
<dbReference type="OrthoDB" id="4697614at2"/>
<proteinExistence type="predicted"/>
<dbReference type="AlphaFoldDB" id="A0A9W5VVZ4"/>
<accession>A0A9W5VVZ4</accession>
<evidence type="ECO:0000256" key="2">
    <source>
        <dbReference type="PIRSR" id="PIRSR613078-2"/>
    </source>
</evidence>
<name>A0A9W5VVZ4_9ACTO</name>